<keyword evidence="3" id="KW-0653">Protein transport</keyword>
<name>A0AA40LWZ4_CNENI</name>
<dbReference type="EMBL" id="JAULJE010000001">
    <property type="protein sequence ID" value="KAK1346963.1"/>
    <property type="molecule type" value="Genomic_DNA"/>
</dbReference>
<evidence type="ECO:0000256" key="1">
    <source>
        <dbReference type="ARBA" id="ARBA00010394"/>
    </source>
</evidence>
<sequence>MVVKAGVVPPNCEASKSYRLPNCDSCTKAIGNNLTETDKQTWGLIDAGALAVFHSLLMNSRTNIQKEAIWTMQTLRHKRKLYGLWPTLQVVEKIEQIVYLVHCGIIELMNFLTAKDTKIILVILDGISNIFQATEKLGETEKLSAYSDGRIWSCDLADSLGDCEQPPCDLLPAETRAVAWEKEPPHVIFDLGSGLGGLAYLPHTICTQLQPGHWLGRLRAPPPPNLLPAATRAVAWETAHTPSICSQLRPG</sequence>
<dbReference type="PANTHER" id="PTHR23316">
    <property type="entry name" value="IMPORTIN ALPHA"/>
    <property type="match status" value="1"/>
</dbReference>
<evidence type="ECO:0000256" key="2">
    <source>
        <dbReference type="ARBA" id="ARBA00022448"/>
    </source>
</evidence>
<dbReference type="SUPFAM" id="SSF48371">
    <property type="entry name" value="ARM repeat"/>
    <property type="match status" value="1"/>
</dbReference>
<keyword evidence="2" id="KW-0813">Transport</keyword>
<comment type="similarity">
    <text evidence="1">Belongs to the importin alpha family.</text>
</comment>
<accession>A0AA40LWZ4</accession>
<evidence type="ECO:0000313" key="5">
    <source>
        <dbReference type="Proteomes" id="UP001177744"/>
    </source>
</evidence>
<reference evidence="4" key="1">
    <citation type="submission" date="2023-06" db="EMBL/GenBank/DDBJ databases">
        <title>Reference genome for the Northern bat (Eptesicus nilssonii), a most northern bat species.</title>
        <authorList>
            <person name="Laine V.N."/>
            <person name="Pulliainen A.T."/>
            <person name="Lilley T.M."/>
        </authorList>
    </citation>
    <scope>NUCLEOTIDE SEQUENCE</scope>
    <source>
        <strain evidence="4">BLF_Eptnil</strain>
        <tissue evidence="4">Kidney</tissue>
    </source>
</reference>
<organism evidence="4 5">
    <name type="scientific">Cnephaeus nilssonii</name>
    <name type="common">Northern bat</name>
    <name type="synonym">Eptesicus nilssonii</name>
    <dbReference type="NCBI Taxonomy" id="3371016"/>
    <lineage>
        <taxon>Eukaryota</taxon>
        <taxon>Metazoa</taxon>
        <taxon>Chordata</taxon>
        <taxon>Craniata</taxon>
        <taxon>Vertebrata</taxon>
        <taxon>Euteleostomi</taxon>
        <taxon>Mammalia</taxon>
        <taxon>Eutheria</taxon>
        <taxon>Laurasiatheria</taxon>
        <taxon>Chiroptera</taxon>
        <taxon>Yangochiroptera</taxon>
        <taxon>Vespertilionidae</taxon>
        <taxon>Cnephaeus</taxon>
    </lineage>
</organism>
<dbReference type="GO" id="GO:0015031">
    <property type="term" value="P:protein transport"/>
    <property type="evidence" value="ECO:0007669"/>
    <property type="project" value="UniProtKB-KW"/>
</dbReference>
<dbReference type="Gene3D" id="1.25.10.10">
    <property type="entry name" value="Leucine-rich Repeat Variant"/>
    <property type="match status" value="1"/>
</dbReference>
<proteinExistence type="inferred from homology"/>
<keyword evidence="5" id="KW-1185">Reference proteome</keyword>
<evidence type="ECO:0000313" key="4">
    <source>
        <dbReference type="EMBL" id="KAK1346963.1"/>
    </source>
</evidence>
<evidence type="ECO:0000256" key="3">
    <source>
        <dbReference type="ARBA" id="ARBA00022927"/>
    </source>
</evidence>
<dbReference type="InterPro" id="IPR011989">
    <property type="entry name" value="ARM-like"/>
</dbReference>
<dbReference type="AlphaFoldDB" id="A0AA40LWZ4"/>
<gene>
    <name evidence="4" type="ORF">QTO34_000823</name>
</gene>
<comment type="caution">
    <text evidence="4">The sequence shown here is derived from an EMBL/GenBank/DDBJ whole genome shotgun (WGS) entry which is preliminary data.</text>
</comment>
<dbReference type="Proteomes" id="UP001177744">
    <property type="component" value="Unassembled WGS sequence"/>
</dbReference>
<protein>
    <submittedName>
        <fullName evidence="4">Uncharacterized protein</fullName>
    </submittedName>
</protein>
<dbReference type="InterPro" id="IPR016024">
    <property type="entry name" value="ARM-type_fold"/>
</dbReference>